<dbReference type="Pfam" id="PF13715">
    <property type="entry name" value="CarbopepD_reg_2"/>
    <property type="match status" value="1"/>
</dbReference>
<protein>
    <submittedName>
        <fullName evidence="2">CarboxypepD_reg-like domain-containing protein</fullName>
    </submittedName>
</protein>
<feature type="signal peptide" evidence="1">
    <location>
        <begin position="1"/>
        <end position="19"/>
    </location>
</feature>
<dbReference type="Proteomes" id="UP000190541">
    <property type="component" value="Unassembled WGS sequence"/>
</dbReference>
<dbReference type="Gene3D" id="2.60.40.1120">
    <property type="entry name" value="Carboxypeptidase-like, regulatory domain"/>
    <property type="match status" value="1"/>
</dbReference>
<gene>
    <name evidence="2" type="ORF">SAMN05660226_03894</name>
</gene>
<dbReference type="InterPro" id="IPR008969">
    <property type="entry name" value="CarboxyPept-like_regulatory"/>
</dbReference>
<keyword evidence="3" id="KW-1185">Reference proteome</keyword>
<dbReference type="Pfam" id="PF18939">
    <property type="entry name" value="DUF5686"/>
    <property type="match status" value="1"/>
</dbReference>
<dbReference type="InterPro" id="IPR043741">
    <property type="entry name" value="DUF5686"/>
</dbReference>
<organism evidence="2 3">
    <name type="scientific">Parapedobacter luteus</name>
    <dbReference type="NCBI Taxonomy" id="623280"/>
    <lineage>
        <taxon>Bacteria</taxon>
        <taxon>Pseudomonadati</taxon>
        <taxon>Bacteroidota</taxon>
        <taxon>Sphingobacteriia</taxon>
        <taxon>Sphingobacteriales</taxon>
        <taxon>Sphingobacteriaceae</taxon>
        <taxon>Parapedobacter</taxon>
    </lineage>
</organism>
<keyword evidence="1" id="KW-0732">Signal</keyword>
<dbReference type="STRING" id="623280.SAMN05660226_03894"/>
<reference evidence="2 3" key="1">
    <citation type="submission" date="2017-02" db="EMBL/GenBank/DDBJ databases">
        <authorList>
            <person name="Peterson S.W."/>
        </authorList>
    </citation>
    <scope>NUCLEOTIDE SEQUENCE [LARGE SCALE GENOMIC DNA]</scope>
    <source>
        <strain evidence="2 3">DSM 22899</strain>
    </source>
</reference>
<evidence type="ECO:0000313" key="3">
    <source>
        <dbReference type="Proteomes" id="UP000190541"/>
    </source>
</evidence>
<name>A0A1T5FBC3_9SPHI</name>
<sequence>MKAWLAVMGVVISLSIALAQTTVNGTVTDESTGAPITGVTISLVNSPTGTSTDSTGRYRLQLNTPATAIRFSALGYKTIVKQLIPGVSQTIDAALEEDAQHLDEVVVSGKGRYRNRNNPAVDLIRQVIAHKRVNRLSRFDYVSFDAYEKIMMAVSDLPKSITNNALTRGYRFAFENVDTTLVPGRSLLPIYLEESLSQRYERLHPQATKTIVTAHKKTELDQRYVNNQNIETYFKFIHTDIDIYENNILILNKPFLGPTADAAPLFYKFFITDTISNAEGQFVELTFVPRNKEDRLFSGKLQVTLDGNFGIRRADIWIDHHANLNWVNQIEISLRFNRHHNGIYLLAYSDVQINFGLFEGKRGAFGQRTLAYDNYDTETTIPPSTFSGQQWVKAGDAEHKTESEWQNMRPIQLTEVEGKTYANIDSLQHNKAFRKTLKVGYLVSQSFLYAGPIEFGPLEYSYSHNDLEGSRVRLSGRTTRQFSEKLYGEAYTAYGFRDNRIKVFGAVAQTLNGRRVGEYPAHYLQATYHQDAREPGQLLGFRNGDSFTRSFRSGEQRNWLYHHAFRFNHVIEFGNHVMLQTFIATQRQSPAAQLHFVTAGASADTLNALRTSELGVDLRWAPNEEFFQRNLERTPIVNEYPVFNLRYNMGLRGIFGGEYPYHALRLNVFKRVFLSQLGLADINVGTGYIFGTVPYPLLDIPNANQTYVLTPDAYSLMNNLEFVSDQYIKLNIEHRLHGFILNKIPLLKKTKMRELAGFKLLYGNVRPENHPQNNPDVFLLPTDGQGRATTFVLTRKPYMEASVGLENILNILRLEYVRRLSYLDHPDIDKGGVRFSVKVDF</sequence>
<feature type="chain" id="PRO_5010533782" evidence="1">
    <location>
        <begin position="20"/>
        <end position="841"/>
    </location>
</feature>
<evidence type="ECO:0000256" key="1">
    <source>
        <dbReference type="SAM" id="SignalP"/>
    </source>
</evidence>
<dbReference type="SUPFAM" id="SSF49464">
    <property type="entry name" value="Carboxypeptidase regulatory domain-like"/>
    <property type="match status" value="1"/>
</dbReference>
<accession>A0A1T5FBC3</accession>
<proteinExistence type="predicted"/>
<dbReference type="EMBL" id="FUYS01000014">
    <property type="protein sequence ID" value="SKB93378.1"/>
    <property type="molecule type" value="Genomic_DNA"/>
</dbReference>
<dbReference type="AlphaFoldDB" id="A0A1T5FBC3"/>
<evidence type="ECO:0000313" key="2">
    <source>
        <dbReference type="EMBL" id="SKB93378.1"/>
    </source>
</evidence>